<feature type="domain" description="Methylmalonyl-CoA mutase alpha/beta chain catalytic" evidence="7">
    <location>
        <begin position="46"/>
        <end position="118"/>
    </location>
</feature>
<proteinExistence type="inferred from homology"/>
<organism evidence="8">
    <name type="scientific">marine metagenome</name>
    <dbReference type="NCBI Taxonomy" id="408172"/>
    <lineage>
        <taxon>unclassified sequences</taxon>
        <taxon>metagenomes</taxon>
        <taxon>ecological metagenomes</taxon>
    </lineage>
</organism>
<feature type="domain" description="Methylmalonyl-CoA mutase alpha/beta chain catalytic" evidence="7">
    <location>
        <begin position="129"/>
        <end position="476"/>
    </location>
</feature>
<dbReference type="InterPro" id="IPR006099">
    <property type="entry name" value="MeMalonylCoA_mutase_a/b_cat"/>
</dbReference>
<evidence type="ECO:0000256" key="5">
    <source>
        <dbReference type="ARBA" id="ARBA00023285"/>
    </source>
</evidence>
<dbReference type="Gene3D" id="3.40.50.280">
    <property type="entry name" value="Cobalamin-binding domain"/>
    <property type="match status" value="1"/>
</dbReference>
<dbReference type="GO" id="GO:0031419">
    <property type="term" value="F:cobalamin binding"/>
    <property type="evidence" value="ECO:0007669"/>
    <property type="project" value="UniProtKB-KW"/>
</dbReference>
<dbReference type="InterPro" id="IPR036724">
    <property type="entry name" value="Cobalamin-bd_sf"/>
</dbReference>
<dbReference type="GO" id="GO:0019678">
    <property type="term" value="P:propionate metabolic process, methylmalonyl pathway"/>
    <property type="evidence" value="ECO:0007669"/>
    <property type="project" value="TreeGrafter"/>
</dbReference>
<dbReference type="SUPFAM" id="SSF51703">
    <property type="entry name" value="Cobalamin (vitamin B12)-dependent enzymes"/>
    <property type="match status" value="1"/>
</dbReference>
<evidence type="ECO:0000256" key="1">
    <source>
        <dbReference type="ARBA" id="ARBA00001922"/>
    </source>
</evidence>
<keyword evidence="5" id="KW-0170">Cobalt</keyword>
<dbReference type="SUPFAM" id="SSF52242">
    <property type="entry name" value="Cobalamin (vitamin B12)-binding domain"/>
    <property type="match status" value="1"/>
</dbReference>
<evidence type="ECO:0000313" key="8">
    <source>
        <dbReference type="EMBL" id="SUZ65954.1"/>
    </source>
</evidence>
<sequence length="623" mass="65867">MPGDDSHRISGDESDIGLEHHDYASWEAAANAALRGQDLSSLTTQTFDGIEREPLYTRESHGSKNDPGLPGSTPFTRGSRAAGNAFGWEVRQTHFALRDGTNERILADLENGVTGITLRGAPTDHQLLASVLEGVSLDSAPVHLAPGSSLEQIETLIALCDIQCDDVSVLNNNLGLDPIGLLARTGRSVLEIEEEITQCANLVSQISKSHPNIQAIALDGSTWADAGASDGQELGAALSTGVMWLRALTASGLSLDEASQQLELTLSAGPDQFLTTAKFRAARVCWARIISASGGDPANAPLTLHATTARSMMTLNDPWVNMLRTTTACFAAALGGADAVTVEPFDSAAGLSDDTGLRLARNTQLILQEETKVSSVIDPVGGSWYLEELTNELAHAAWKTLQQLEKTGGIARALTSGSWQASIAETRTARLAALADRSTLITGANEFPDITEVKIHREPIPQEATTSVGEHKCEPLPTFRWSAPFEELRDAADSAAQRPSIFLANLGAVITHTARSTFAKNLFETGGIRALNNDGFETPPRAAEAFASSGCKVACICSSDDFYAESGLETASALRAAGAELIYLAGPPDAPISSTTEIDGFVYRGCNVLDVLATVHRALIGPG</sequence>
<dbReference type="GO" id="GO:0005737">
    <property type="term" value="C:cytoplasm"/>
    <property type="evidence" value="ECO:0007669"/>
    <property type="project" value="TreeGrafter"/>
</dbReference>
<comment type="cofactor">
    <cofactor evidence="1">
        <name>adenosylcob(III)alamin</name>
        <dbReference type="ChEBI" id="CHEBI:18408"/>
    </cofactor>
</comment>
<evidence type="ECO:0000259" key="7">
    <source>
        <dbReference type="Pfam" id="PF01642"/>
    </source>
</evidence>
<keyword evidence="4" id="KW-0413">Isomerase</keyword>
<dbReference type="AlphaFoldDB" id="A0A381PH29"/>
<dbReference type="Gene3D" id="3.20.20.240">
    <property type="entry name" value="Methylmalonyl-CoA mutase"/>
    <property type="match status" value="1"/>
</dbReference>
<dbReference type="PANTHER" id="PTHR48101">
    <property type="entry name" value="METHYLMALONYL-COA MUTASE, MITOCHONDRIAL-RELATED"/>
    <property type="match status" value="1"/>
</dbReference>
<name>A0A381PH29_9ZZZZ</name>
<accession>A0A381PH29</accession>
<dbReference type="GO" id="GO:0004494">
    <property type="term" value="F:methylmalonyl-CoA mutase activity"/>
    <property type="evidence" value="ECO:0007669"/>
    <property type="project" value="UniProtKB-EC"/>
</dbReference>
<comment type="similarity">
    <text evidence="2">Belongs to the methylmalonyl-CoA mutase family.</text>
</comment>
<gene>
    <name evidence="8" type="ORF">METZ01_LOCUS18808</name>
</gene>
<protein>
    <recommendedName>
        <fullName evidence="7">Methylmalonyl-CoA mutase alpha/beta chain catalytic domain-containing protein</fullName>
    </recommendedName>
</protein>
<feature type="compositionally biased region" description="Basic and acidic residues" evidence="6">
    <location>
        <begin position="55"/>
        <end position="64"/>
    </location>
</feature>
<keyword evidence="3" id="KW-0846">Cobalamin</keyword>
<dbReference type="GO" id="GO:0046872">
    <property type="term" value="F:metal ion binding"/>
    <property type="evidence" value="ECO:0007669"/>
    <property type="project" value="InterPro"/>
</dbReference>
<dbReference type="CDD" id="cd03677">
    <property type="entry name" value="MM_CoA_mutase_beta"/>
    <property type="match status" value="1"/>
</dbReference>
<evidence type="ECO:0000256" key="4">
    <source>
        <dbReference type="ARBA" id="ARBA00023235"/>
    </source>
</evidence>
<evidence type="ECO:0000256" key="6">
    <source>
        <dbReference type="SAM" id="MobiDB-lite"/>
    </source>
</evidence>
<evidence type="ECO:0000256" key="3">
    <source>
        <dbReference type="ARBA" id="ARBA00022628"/>
    </source>
</evidence>
<dbReference type="PANTHER" id="PTHR48101:SF4">
    <property type="entry name" value="METHYLMALONYL-COA MUTASE, MITOCHONDRIAL"/>
    <property type="match status" value="1"/>
</dbReference>
<dbReference type="InterPro" id="IPR016176">
    <property type="entry name" value="Cbl-dep_enz_cat"/>
</dbReference>
<evidence type="ECO:0000256" key="2">
    <source>
        <dbReference type="ARBA" id="ARBA00008465"/>
    </source>
</evidence>
<dbReference type="Pfam" id="PF01642">
    <property type="entry name" value="MM_CoA_mutase"/>
    <property type="match status" value="2"/>
</dbReference>
<feature type="region of interest" description="Disordered" evidence="6">
    <location>
        <begin position="55"/>
        <end position="77"/>
    </location>
</feature>
<dbReference type="EMBL" id="UINC01000972">
    <property type="protein sequence ID" value="SUZ65954.1"/>
    <property type="molecule type" value="Genomic_DNA"/>
</dbReference>
<reference evidence="8" key="1">
    <citation type="submission" date="2018-05" db="EMBL/GenBank/DDBJ databases">
        <authorList>
            <person name="Lanie J.A."/>
            <person name="Ng W.-L."/>
            <person name="Kazmierczak K.M."/>
            <person name="Andrzejewski T.M."/>
            <person name="Davidsen T.M."/>
            <person name="Wayne K.J."/>
            <person name="Tettelin H."/>
            <person name="Glass J.I."/>
            <person name="Rusch D."/>
            <person name="Podicherti R."/>
            <person name="Tsui H.-C.T."/>
            <person name="Winkler M.E."/>
        </authorList>
    </citation>
    <scope>NUCLEOTIDE SEQUENCE</scope>
</reference>